<sequence>MLSAVLFLVAACAKTSFGHSVVVSTRDLKIYASNSNEYSTIPEDFDSKRRLRGAVNNINRIKERDAAILSEILGWNINSKLSKNFQRWKKMNPRVMENDLFKIPETYKRLLEFTKSLSKKAATKPVSFETLNLLGVRPQQLKERIPSRTALKRKGKVDRYKNYLNTAFYNPVRRNKPLDTSRLDDGKFEQAFRKLYNDNVLELLKTAFFNIVDVEKLAALASGPVYRQALEANPKYKEMMSSIPLERWPENSILKKLIAIHEFFLKTDD</sequence>
<dbReference type="GeneID" id="94346351"/>
<dbReference type="KEGG" id="blac:94346351"/>
<gene>
    <name evidence="2" type="ORF">CCR75_002583</name>
</gene>
<dbReference type="EMBL" id="SHOA02000018">
    <property type="protein sequence ID" value="TDH73834.1"/>
    <property type="molecule type" value="Genomic_DNA"/>
</dbReference>
<keyword evidence="1" id="KW-0732">Signal</keyword>
<accession>A0A976IL38</accession>
<protein>
    <recommendedName>
        <fullName evidence="4">RxLR effector protein</fullName>
    </recommendedName>
</protein>
<reference evidence="2 3" key="1">
    <citation type="journal article" date="2021" name="Genome Biol.">
        <title>AFLAP: assembly-free linkage analysis pipeline using k-mers from genome sequencing data.</title>
        <authorList>
            <person name="Fletcher K."/>
            <person name="Zhang L."/>
            <person name="Gil J."/>
            <person name="Han R."/>
            <person name="Cavanaugh K."/>
            <person name="Michelmore R."/>
        </authorList>
    </citation>
    <scope>NUCLEOTIDE SEQUENCE [LARGE SCALE GENOMIC DNA]</scope>
    <source>
        <strain evidence="2 3">SF5</strain>
    </source>
</reference>
<feature type="chain" id="PRO_5037446751" description="RxLR effector protein" evidence="1">
    <location>
        <begin position="19"/>
        <end position="269"/>
    </location>
</feature>
<dbReference type="AlphaFoldDB" id="A0A976IL38"/>
<evidence type="ECO:0000313" key="3">
    <source>
        <dbReference type="Proteomes" id="UP000294530"/>
    </source>
</evidence>
<evidence type="ECO:0000313" key="2">
    <source>
        <dbReference type="EMBL" id="TDH73834.1"/>
    </source>
</evidence>
<organism evidence="2 3">
    <name type="scientific">Bremia lactucae</name>
    <name type="common">Lettuce downy mildew</name>
    <dbReference type="NCBI Taxonomy" id="4779"/>
    <lineage>
        <taxon>Eukaryota</taxon>
        <taxon>Sar</taxon>
        <taxon>Stramenopiles</taxon>
        <taxon>Oomycota</taxon>
        <taxon>Peronosporomycetes</taxon>
        <taxon>Peronosporales</taxon>
        <taxon>Peronosporaceae</taxon>
        <taxon>Bremia</taxon>
    </lineage>
</organism>
<feature type="signal peptide" evidence="1">
    <location>
        <begin position="1"/>
        <end position="18"/>
    </location>
</feature>
<dbReference type="RefSeq" id="XP_067823332.1">
    <property type="nucleotide sequence ID" value="XM_067960680.1"/>
</dbReference>
<keyword evidence="3" id="KW-1185">Reference proteome</keyword>
<dbReference type="Proteomes" id="UP000294530">
    <property type="component" value="Unassembled WGS sequence"/>
</dbReference>
<comment type="caution">
    <text evidence="2">The sequence shown here is derived from an EMBL/GenBank/DDBJ whole genome shotgun (WGS) entry which is preliminary data.</text>
</comment>
<proteinExistence type="predicted"/>
<evidence type="ECO:0000256" key="1">
    <source>
        <dbReference type="SAM" id="SignalP"/>
    </source>
</evidence>
<evidence type="ECO:0008006" key="4">
    <source>
        <dbReference type="Google" id="ProtNLM"/>
    </source>
</evidence>
<name>A0A976IL38_BRELC</name>